<evidence type="ECO:0000313" key="2">
    <source>
        <dbReference type="Proteomes" id="UP001596407"/>
    </source>
</evidence>
<dbReference type="PROSITE" id="PS51318">
    <property type="entry name" value="TAT"/>
    <property type="match status" value="1"/>
</dbReference>
<organism evidence="1 2">
    <name type="scientific">Halorussus caseinilyticus</name>
    <dbReference type="NCBI Taxonomy" id="3034025"/>
    <lineage>
        <taxon>Archaea</taxon>
        <taxon>Methanobacteriati</taxon>
        <taxon>Methanobacteriota</taxon>
        <taxon>Stenosarchaea group</taxon>
        <taxon>Halobacteria</taxon>
        <taxon>Halobacteriales</taxon>
        <taxon>Haladaptataceae</taxon>
        <taxon>Halorussus</taxon>
    </lineage>
</organism>
<dbReference type="NCBIfam" id="TIGR01409">
    <property type="entry name" value="TAT_signal_seq"/>
    <property type="match status" value="1"/>
</dbReference>
<name>A0ABD5WQY8_9EURY</name>
<evidence type="ECO:0000313" key="1">
    <source>
        <dbReference type="EMBL" id="MFC7081111.1"/>
    </source>
</evidence>
<dbReference type="RefSeq" id="WP_382209928.1">
    <property type="nucleotide sequence ID" value="NZ_JBHSZH010000005.1"/>
</dbReference>
<keyword evidence="2" id="KW-1185">Reference proteome</keyword>
<dbReference type="AlphaFoldDB" id="A0ABD5WQY8"/>
<accession>A0ABD5WQY8</accession>
<protein>
    <submittedName>
        <fullName evidence="1">Twin-arginine translocation signal domain-containing protein</fullName>
    </submittedName>
</protein>
<dbReference type="EMBL" id="JBHSZH010000005">
    <property type="protein sequence ID" value="MFC7081111.1"/>
    <property type="molecule type" value="Genomic_DNA"/>
</dbReference>
<proteinExistence type="predicted"/>
<reference evidence="1 2" key="1">
    <citation type="journal article" date="2019" name="Int. J. Syst. Evol. Microbiol.">
        <title>The Global Catalogue of Microorganisms (GCM) 10K type strain sequencing project: providing services to taxonomists for standard genome sequencing and annotation.</title>
        <authorList>
            <consortium name="The Broad Institute Genomics Platform"/>
            <consortium name="The Broad Institute Genome Sequencing Center for Infectious Disease"/>
            <person name="Wu L."/>
            <person name="Ma J."/>
        </authorList>
    </citation>
    <scope>NUCLEOTIDE SEQUENCE [LARGE SCALE GENOMIC DNA]</scope>
    <source>
        <strain evidence="1 2">DT72</strain>
    </source>
</reference>
<sequence>MSDSRRSFLKKAGLAAGGASVLGASTASAATFQLGEVVHTTVALNVRDGAGTGYTVVDTEPRRCAGR</sequence>
<dbReference type="Proteomes" id="UP001596407">
    <property type="component" value="Unassembled WGS sequence"/>
</dbReference>
<dbReference type="InterPro" id="IPR019546">
    <property type="entry name" value="TAT_signal_bac_arc"/>
</dbReference>
<comment type="caution">
    <text evidence="1">The sequence shown here is derived from an EMBL/GenBank/DDBJ whole genome shotgun (WGS) entry which is preliminary data.</text>
</comment>
<dbReference type="InterPro" id="IPR006311">
    <property type="entry name" value="TAT_signal"/>
</dbReference>
<gene>
    <name evidence="1" type="ORF">ACFQJ6_14390</name>
</gene>